<dbReference type="EC" id="2.4.1.54" evidence="3"/>
<dbReference type="PANTHER" id="PTHR48090:SF7">
    <property type="entry name" value="RFBJ PROTEIN"/>
    <property type="match status" value="1"/>
</dbReference>
<sequence>MCSPFVQGVSLLCSPFVQGVSLLCSPLSKGEIEGVCHSVQESHECADKRHTAPPVRVDPIVDPTKTGSSMYQEKRIAVVIPAKDEAHQIEQVLRTVPSFVDAVFLIDDGSTDGTAATADSIASALPFVLEVIRHERNRGKGIAVATGYRRAREERYDITVVMDGDGQMDAVDFEPLIRPIAEDRVEYTKGNRFAFPGGLAHIPRLRKLGNFVLSMMTKVASGYWHVSDSQCGYTAISLLALDALDLDRLYPTYGCPNDVLIKLNIANMRVGELPVRPLYNVGERSKMRISRVVLPILRLLLLGFLGRLVVKYTLMSGHPLVLVYLAGLALVAMLAPLGLYLTIMLLITALLRRGALIIAGFCFVAGINLLVGAIAMDADANRHLCVHFSPRELARFRSGQTK</sequence>
<keyword evidence="1" id="KW-0472">Membrane</keyword>
<proteinExistence type="predicted"/>
<organism evidence="3 4">
    <name type="scientific">Kolteria novifilia</name>
    <dbReference type="NCBI Taxonomy" id="2527975"/>
    <lineage>
        <taxon>Bacteria</taxon>
        <taxon>Pseudomonadati</taxon>
        <taxon>Planctomycetota</taxon>
        <taxon>Planctomycetia</taxon>
        <taxon>Kolteriales</taxon>
        <taxon>Kolteriaceae</taxon>
        <taxon>Kolteria</taxon>
    </lineage>
</organism>
<dbReference type="PANTHER" id="PTHR48090">
    <property type="entry name" value="UNDECAPRENYL-PHOSPHATE 4-DEOXY-4-FORMAMIDO-L-ARABINOSE TRANSFERASE-RELATED"/>
    <property type="match status" value="1"/>
</dbReference>
<dbReference type="EMBL" id="CP036279">
    <property type="protein sequence ID" value="QDU60384.1"/>
    <property type="molecule type" value="Genomic_DNA"/>
</dbReference>
<dbReference type="CDD" id="cd04179">
    <property type="entry name" value="DPM_DPG-synthase_like"/>
    <property type="match status" value="1"/>
</dbReference>
<gene>
    <name evidence="3" type="ORF">Pan216_12230</name>
</gene>
<keyword evidence="1" id="KW-1133">Transmembrane helix</keyword>
<name>A0A518B0A1_9BACT</name>
<dbReference type="GO" id="GO:0047267">
    <property type="term" value="F:undecaprenyl-phosphate mannosyltransferase activity"/>
    <property type="evidence" value="ECO:0007669"/>
    <property type="project" value="UniProtKB-EC"/>
</dbReference>
<dbReference type="AlphaFoldDB" id="A0A518B0A1"/>
<keyword evidence="3" id="KW-0328">Glycosyltransferase</keyword>
<dbReference type="SUPFAM" id="SSF53448">
    <property type="entry name" value="Nucleotide-diphospho-sugar transferases"/>
    <property type="match status" value="1"/>
</dbReference>
<dbReference type="Pfam" id="PF00535">
    <property type="entry name" value="Glycos_transf_2"/>
    <property type="match status" value="1"/>
</dbReference>
<feature type="transmembrane region" description="Helical" evidence="1">
    <location>
        <begin position="292"/>
        <end position="310"/>
    </location>
</feature>
<evidence type="ECO:0000313" key="3">
    <source>
        <dbReference type="EMBL" id="QDU60384.1"/>
    </source>
</evidence>
<dbReference type="KEGG" id="knv:Pan216_12230"/>
<accession>A0A518B0A1</accession>
<reference evidence="3 4" key="1">
    <citation type="submission" date="2019-02" db="EMBL/GenBank/DDBJ databases">
        <title>Deep-cultivation of Planctomycetes and their phenomic and genomic characterization uncovers novel biology.</title>
        <authorList>
            <person name="Wiegand S."/>
            <person name="Jogler M."/>
            <person name="Boedeker C."/>
            <person name="Pinto D."/>
            <person name="Vollmers J."/>
            <person name="Rivas-Marin E."/>
            <person name="Kohn T."/>
            <person name="Peeters S.H."/>
            <person name="Heuer A."/>
            <person name="Rast P."/>
            <person name="Oberbeckmann S."/>
            <person name="Bunk B."/>
            <person name="Jeske O."/>
            <person name="Meyerdierks A."/>
            <person name="Storesund J.E."/>
            <person name="Kallscheuer N."/>
            <person name="Luecker S."/>
            <person name="Lage O.M."/>
            <person name="Pohl T."/>
            <person name="Merkel B.J."/>
            <person name="Hornburger P."/>
            <person name="Mueller R.-W."/>
            <person name="Bruemmer F."/>
            <person name="Labrenz M."/>
            <person name="Spormann A.M."/>
            <person name="Op den Camp H."/>
            <person name="Overmann J."/>
            <person name="Amann R."/>
            <person name="Jetten M.S.M."/>
            <person name="Mascher T."/>
            <person name="Medema M.H."/>
            <person name="Devos D.P."/>
            <person name="Kaster A.-K."/>
            <person name="Ovreas L."/>
            <person name="Rohde M."/>
            <person name="Galperin M.Y."/>
            <person name="Jogler C."/>
        </authorList>
    </citation>
    <scope>NUCLEOTIDE SEQUENCE [LARGE SCALE GENOMIC DNA]</scope>
    <source>
        <strain evidence="3 4">Pan216</strain>
    </source>
</reference>
<dbReference type="InterPro" id="IPR029044">
    <property type="entry name" value="Nucleotide-diphossugar_trans"/>
</dbReference>
<dbReference type="InterPro" id="IPR050256">
    <property type="entry name" value="Glycosyltransferase_2"/>
</dbReference>
<feature type="transmembrane region" description="Helical" evidence="1">
    <location>
        <begin position="322"/>
        <end position="347"/>
    </location>
</feature>
<feature type="transmembrane region" description="Helical" evidence="1">
    <location>
        <begin position="354"/>
        <end position="376"/>
    </location>
</feature>
<feature type="domain" description="Glycosyltransferase 2-like" evidence="2">
    <location>
        <begin position="78"/>
        <end position="236"/>
    </location>
</feature>
<protein>
    <submittedName>
        <fullName evidence="3">Undecaprenyl-phosphate mannosyltransferase</fullName>
        <ecNumber evidence="3">2.4.1.54</ecNumber>
    </submittedName>
</protein>
<dbReference type="Proteomes" id="UP000317093">
    <property type="component" value="Chromosome"/>
</dbReference>
<keyword evidence="1" id="KW-0812">Transmembrane</keyword>
<evidence type="ECO:0000313" key="4">
    <source>
        <dbReference type="Proteomes" id="UP000317093"/>
    </source>
</evidence>
<evidence type="ECO:0000259" key="2">
    <source>
        <dbReference type="Pfam" id="PF00535"/>
    </source>
</evidence>
<keyword evidence="4" id="KW-1185">Reference proteome</keyword>
<evidence type="ECO:0000256" key="1">
    <source>
        <dbReference type="SAM" id="Phobius"/>
    </source>
</evidence>
<keyword evidence="3" id="KW-0808">Transferase</keyword>
<dbReference type="InterPro" id="IPR001173">
    <property type="entry name" value="Glyco_trans_2-like"/>
</dbReference>
<dbReference type="Gene3D" id="3.90.550.10">
    <property type="entry name" value="Spore Coat Polysaccharide Biosynthesis Protein SpsA, Chain A"/>
    <property type="match status" value="1"/>
</dbReference>